<dbReference type="GO" id="GO:0005829">
    <property type="term" value="C:cytosol"/>
    <property type="evidence" value="ECO:0007669"/>
    <property type="project" value="TreeGrafter"/>
</dbReference>
<evidence type="ECO:0000259" key="6">
    <source>
        <dbReference type="Pfam" id="PF01048"/>
    </source>
</evidence>
<dbReference type="Gene3D" id="3.40.50.1580">
    <property type="entry name" value="Nucleoside phosphorylase domain"/>
    <property type="match status" value="1"/>
</dbReference>
<evidence type="ECO:0000256" key="3">
    <source>
        <dbReference type="ARBA" id="ARBA00022605"/>
    </source>
</evidence>
<dbReference type="RefSeq" id="WP_161836828.1">
    <property type="nucleotide sequence ID" value="NZ_CP048000.1"/>
</dbReference>
<keyword evidence="4 7" id="KW-0378">Hydrolase</keyword>
<dbReference type="SUPFAM" id="SSF53167">
    <property type="entry name" value="Purine and uridine phosphorylases"/>
    <property type="match status" value="1"/>
</dbReference>
<evidence type="ECO:0000256" key="2">
    <source>
        <dbReference type="ARBA" id="ARBA00011974"/>
    </source>
</evidence>
<evidence type="ECO:0000256" key="5">
    <source>
        <dbReference type="ARBA" id="ARBA00023167"/>
    </source>
</evidence>
<dbReference type="CDD" id="cd09008">
    <property type="entry name" value="MTAN"/>
    <property type="match status" value="1"/>
</dbReference>
<dbReference type="NCBIfam" id="NF004079">
    <property type="entry name" value="PRK05584.1"/>
    <property type="match status" value="1"/>
</dbReference>
<dbReference type="GO" id="GO:0019509">
    <property type="term" value="P:L-methionine salvage from methylthioadenosine"/>
    <property type="evidence" value="ECO:0007669"/>
    <property type="project" value="UniProtKB-UniPathway"/>
</dbReference>
<evidence type="ECO:0000256" key="4">
    <source>
        <dbReference type="ARBA" id="ARBA00022801"/>
    </source>
</evidence>
<evidence type="ECO:0000256" key="1">
    <source>
        <dbReference type="ARBA" id="ARBA00004945"/>
    </source>
</evidence>
<organism evidence="7 8">
    <name type="scientific">Anaerocolumna sedimenticola</name>
    <dbReference type="NCBI Taxonomy" id="2696063"/>
    <lineage>
        <taxon>Bacteria</taxon>
        <taxon>Bacillati</taxon>
        <taxon>Bacillota</taxon>
        <taxon>Clostridia</taxon>
        <taxon>Lachnospirales</taxon>
        <taxon>Lachnospiraceae</taxon>
        <taxon>Anaerocolumna</taxon>
    </lineage>
</organism>
<keyword evidence="7" id="KW-0326">Glycosidase</keyword>
<dbReference type="InterPro" id="IPR010049">
    <property type="entry name" value="MTA_SAH_Nsdase"/>
</dbReference>
<dbReference type="GO" id="GO:0008930">
    <property type="term" value="F:methylthioadenosine nucleosidase activity"/>
    <property type="evidence" value="ECO:0007669"/>
    <property type="project" value="InterPro"/>
</dbReference>
<dbReference type="NCBIfam" id="TIGR01704">
    <property type="entry name" value="MTA_SAH-Nsdase"/>
    <property type="match status" value="1"/>
</dbReference>
<name>A0A6P1TIR7_9FIRM</name>
<dbReference type="PANTHER" id="PTHR46832:SF1">
    <property type="entry name" value="5'-METHYLTHIOADENOSINE_S-ADENOSYLHOMOCYSTEINE NUCLEOSIDASE"/>
    <property type="match status" value="1"/>
</dbReference>
<dbReference type="PANTHER" id="PTHR46832">
    <property type="entry name" value="5'-METHYLTHIOADENOSINE/S-ADENOSYLHOMOCYSTEINE NUCLEOSIDASE"/>
    <property type="match status" value="1"/>
</dbReference>
<protein>
    <recommendedName>
        <fullName evidence="2">adenosylhomocysteine nucleosidase</fullName>
        <ecNumber evidence="2">3.2.2.9</ecNumber>
    </recommendedName>
</protein>
<dbReference type="GO" id="GO:0019284">
    <property type="term" value="P:L-methionine salvage from S-adenosylmethionine"/>
    <property type="evidence" value="ECO:0007669"/>
    <property type="project" value="TreeGrafter"/>
</dbReference>
<accession>A0A6P1TIR7</accession>
<dbReference type="KEGG" id="anr:Ana3638_03685"/>
<reference evidence="7 8" key="1">
    <citation type="submission" date="2020-01" db="EMBL/GenBank/DDBJ databases">
        <title>Genome analysis of Anaerocolumna sp. CBA3638.</title>
        <authorList>
            <person name="Kim J."/>
            <person name="Roh S.W."/>
        </authorList>
    </citation>
    <scope>NUCLEOTIDE SEQUENCE [LARGE SCALE GENOMIC DNA]</scope>
    <source>
        <strain evidence="7 8">CBA3638</strain>
    </source>
</reference>
<evidence type="ECO:0000313" key="7">
    <source>
        <dbReference type="EMBL" id="QHQ59992.1"/>
    </source>
</evidence>
<dbReference type="InterPro" id="IPR035994">
    <property type="entry name" value="Nucleoside_phosphorylase_sf"/>
</dbReference>
<keyword evidence="5" id="KW-0486">Methionine biosynthesis</keyword>
<dbReference type="Pfam" id="PF01048">
    <property type="entry name" value="PNP_UDP_1"/>
    <property type="match status" value="1"/>
</dbReference>
<dbReference type="InterPro" id="IPR000845">
    <property type="entry name" value="Nucleoside_phosphorylase_d"/>
</dbReference>
<proteinExistence type="predicted"/>
<dbReference type="GO" id="GO:0008782">
    <property type="term" value="F:adenosylhomocysteine nucleosidase activity"/>
    <property type="evidence" value="ECO:0007669"/>
    <property type="project" value="UniProtKB-EC"/>
</dbReference>
<dbReference type="UniPathway" id="UPA00904">
    <property type="reaction ID" value="UER00871"/>
</dbReference>
<dbReference type="AlphaFoldDB" id="A0A6P1TIR7"/>
<keyword evidence="8" id="KW-1185">Reference proteome</keyword>
<comment type="pathway">
    <text evidence="1">Amino-acid biosynthesis; L-methionine biosynthesis via salvage pathway; S-methyl-5-thio-alpha-D-ribose 1-phosphate from S-methyl-5'-thioadenosine (hydrolase route): step 1/2.</text>
</comment>
<dbReference type="EMBL" id="CP048000">
    <property type="protein sequence ID" value="QHQ59992.1"/>
    <property type="molecule type" value="Genomic_DNA"/>
</dbReference>
<gene>
    <name evidence="7" type="ORF">Ana3638_03685</name>
</gene>
<keyword evidence="3" id="KW-0028">Amino-acid biosynthesis</keyword>
<feature type="domain" description="Nucleoside phosphorylase" evidence="6">
    <location>
        <begin position="2"/>
        <end position="236"/>
    </location>
</feature>
<dbReference type="Proteomes" id="UP000464314">
    <property type="component" value="Chromosome"/>
</dbReference>
<evidence type="ECO:0000313" key="8">
    <source>
        <dbReference type="Proteomes" id="UP000464314"/>
    </source>
</evidence>
<sequence length="253" mass="28174">MKIGIIGAIEEEIKLLMEEIEILSEETIGKRTYYKGSLFGRQIILVYSRCGKVAAASTVTTLIQHYGVDLVLFTGVAGGGNSERKIGDVVIAKKLVQHDMDSTGIPGALRFEIPLLKKIYFETEPPLLKKAKESAEHYINHQLEKELDLKLLKEFNITVPKVVVGTIASGDQFISDRNKINALNSQIEDLQCVEMEGAAVAQICYEYGVSFVVFRVISDNADENAHYNIKRFLEKTAGYFTRGIIKQLISELG</sequence>
<dbReference type="EC" id="3.2.2.9" evidence="2"/>
<dbReference type="GO" id="GO:0009164">
    <property type="term" value="P:nucleoside catabolic process"/>
    <property type="evidence" value="ECO:0007669"/>
    <property type="project" value="InterPro"/>
</dbReference>